<accession>A0AAV9BBD5</accession>
<dbReference type="EMBL" id="JAUJYN010000004">
    <property type="protein sequence ID" value="KAK1273792.1"/>
    <property type="molecule type" value="Genomic_DNA"/>
</dbReference>
<protein>
    <submittedName>
        <fullName evidence="1">Disease resistance protein RPM1</fullName>
    </submittedName>
</protein>
<gene>
    <name evidence="1" type="ORF">QJS04_geneDACA016485</name>
</gene>
<dbReference type="Proteomes" id="UP001179952">
    <property type="component" value="Unassembled WGS sequence"/>
</dbReference>
<evidence type="ECO:0000313" key="2">
    <source>
        <dbReference type="Proteomes" id="UP001179952"/>
    </source>
</evidence>
<reference evidence="1" key="1">
    <citation type="journal article" date="2023" name="Nat. Commun.">
        <title>Diploid and tetraploid genomes of Acorus and the evolution of monocots.</title>
        <authorList>
            <person name="Ma L."/>
            <person name="Liu K.W."/>
            <person name="Li Z."/>
            <person name="Hsiao Y.Y."/>
            <person name="Qi Y."/>
            <person name="Fu T."/>
            <person name="Tang G.D."/>
            <person name="Zhang D."/>
            <person name="Sun W.H."/>
            <person name="Liu D.K."/>
            <person name="Li Y."/>
            <person name="Chen G.Z."/>
            <person name="Liu X.D."/>
            <person name="Liao X.Y."/>
            <person name="Jiang Y.T."/>
            <person name="Yu X."/>
            <person name="Hao Y."/>
            <person name="Huang J."/>
            <person name="Zhao X.W."/>
            <person name="Ke S."/>
            <person name="Chen Y.Y."/>
            <person name="Wu W.L."/>
            <person name="Hsu J.L."/>
            <person name="Lin Y.F."/>
            <person name="Huang M.D."/>
            <person name="Li C.Y."/>
            <person name="Huang L."/>
            <person name="Wang Z.W."/>
            <person name="Zhao X."/>
            <person name="Zhong W.Y."/>
            <person name="Peng D.H."/>
            <person name="Ahmad S."/>
            <person name="Lan S."/>
            <person name="Zhang J.S."/>
            <person name="Tsai W.C."/>
            <person name="Van de Peer Y."/>
            <person name="Liu Z.J."/>
        </authorList>
    </citation>
    <scope>NUCLEOTIDE SEQUENCE</scope>
    <source>
        <strain evidence="1">SCP</strain>
    </source>
</reference>
<comment type="caution">
    <text evidence="1">The sequence shown here is derived from an EMBL/GenBank/DDBJ whole genome shotgun (WGS) entry which is preliminary data.</text>
</comment>
<evidence type="ECO:0000313" key="1">
    <source>
        <dbReference type="EMBL" id="KAK1273792.1"/>
    </source>
</evidence>
<sequence length="89" mass="10273">MLNLVSVVFLQGGMPELREFQLQSCVELKEPPKGVHYLTKLQQLSLVLMPEEFIEKIRRMDRSSSAFKHIADVKHHSRGADGRWTVQLL</sequence>
<dbReference type="AlphaFoldDB" id="A0AAV9BBD5"/>
<organism evidence="1 2">
    <name type="scientific">Acorus gramineus</name>
    <name type="common">Dwarf sweet flag</name>
    <dbReference type="NCBI Taxonomy" id="55184"/>
    <lineage>
        <taxon>Eukaryota</taxon>
        <taxon>Viridiplantae</taxon>
        <taxon>Streptophyta</taxon>
        <taxon>Embryophyta</taxon>
        <taxon>Tracheophyta</taxon>
        <taxon>Spermatophyta</taxon>
        <taxon>Magnoliopsida</taxon>
        <taxon>Liliopsida</taxon>
        <taxon>Acoraceae</taxon>
        <taxon>Acorus</taxon>
    </lineage>
</organism>
<proteinExistence type="predicted"/>
<reference evidence="1" key="2">
    <citation type="submission" date="2023-06" db="EMBL/GenBank/DDBJ databases">
        <authorList>
            <person name="Ma L."/>
            <person name="Liu K.-W."/>
            <person name="Li Z."/>
            <person name="Hsiao Y.-Y."/>
            <person name="Qi Y."/>
            <person name="Fu T."/>
            <person name="Tang G."/>
            <person name="Zhang D."/>
            <person name="Sun W.-H."/>
            <person name="Liu D.-K."/>
            <person name="Li Y."/>
            <person name="Chen G.-Z."/>
            <person name="Liu X.-D."/>
            <person name="Liao X.-Y."/>
            <person name="Jiang Y.-T."/>
            <person name="Yu X."/>
            <person name="Hao Y."/>
            <person name="Huang J."/>
            <person name="Zhao X.-W."/>
            <person name="Ke S."/>
            <person name="Chen Y.-Y."/>
            <person name="Wu W.-L."/>
            <person name="Hsu J.-L."/>
            <person name="Lin Y.-F."/>
            <person name="Huang M.-D."/>
            <person name="Li C.-Y."/>
            <person name="Huang L."/>
            <person name="Wang Z.-W."/>
            <person name="Zhao X."/>
            <person name="Zhong W.-Y."/>
            <person name="Peng D.-H."/>
            <person name="Ahmad S."/>
            <person name="Lan S."/>
            <person name="Zhang J.-S."/>
            <person name="Tsai W.-C."/>
            <person name="Van De Peer Y."/>
            <person name="Liu Z.-J."/>
        </authorList>
    </citation>
    <scope>NUCLEOTIDE SEQUENCE</scope>
    <source>
        <strain evidence="1">SCP</strain>
        <tissue evidence="1">Leaves</tissue>
    </source>
</reference>
<name>A0AAV9BBD5_ACOGR</name>
<keyword evidence="2" id="KW-1185">Reference proteome</keyword>